<keyword evidence="1" id="KW-0472">Membrane</keyword>
<gene>
    <name evidence="2" type="ORF">CRE_11108</name>
</gene>
<dbReference type="OrthoDB" id="9974378at2759"/>
<accession>E3M5L6</accession>
<dbReference type="FunCoup" id="E3M5L6">
    <property type="interactions" value="277"/>
</dbReference>
<dbReference type="HOGENOM" id="CLU_062306_0_0_1"/>
<dbReference type="OMA" id="EGRQDKM"/>
<evidence type="ECO:0000256" key="1">
    <source>
        <dbReference type="SAM" id="Phobius"/>
    </source>
</evidence>
<keyword evidence="1" id="KW-0812">Transmembrane</keyword>
<evidence type="ECO:0000313" key="3">
    <source>
        <dbReference type="Proteomes" id="UP000008281"/>
    </source>
</evidence>
<dbReference type="eggNOG" id="KOG3765">
    <property type="taxonomic scope" value="Eukaryota"/>
</dbReference>
<proteinExistence type="predicted"/>
<dbReference type="InParanoid" id="E3M5L6"/>
<protein>
    <submittedName>
        <fullName evidence="2">Uncharacterized protein</fullName>
    </submittedName>
</protein>
<feature type="transmembrane region" description="Helical" evidence="1">
    <location>
        <begin position="7"/>
        <end position="25"/>
    </location>
</feature>
<organism evidence="3">
    <name type="scientific">Caenorhabditis remanei</name>
    <name type="common">Caenorhabditis vulgaris</name>
    <dbReference type="NCBI Taxonomy" id="31234"/>
    <lineage>
        <taxon>Eukaryota</taxon>
        <taxon>Metazoa</taxon>
        <taxon>Ecdysozoa</taxon>
        <taxon>Nematoda</taxon>
        <taxon>Chromadorea</taxon>
        <taxon>Rhabditida</taxon>
        <taxon>Rhabditina</taxon>
        <taxon>Rhabditomorpha</taxon>
        <taxon>Rhabditoidea</taxon>
        <taxon>Rhabditidae</taxon>
        <taxon>Peloderinae</taxon>
        <taxon>Caenorhabditis</taxon>
    </lineage>
</organism>
<name>E3M5L6_CAERE</name>
<reference evidence="2" key="1">
    <citation type="submission" date="2007-07" db="EMBL/GenBank/DDBJ databases">
        <title>PCAP assembly of the Caenorhabditis remanei genome.</title>
        <authorList>
            <consortium name="The Caenorhabditis remanei Sequencing Consortium"/>
            <person name="Wilson R.K."/>
        </authorList>
    </citation>
    <scope>NUCLEOTIDE SEQUENCE [LARGE SCALE GENOMIC DNA]</scope>
    <source>
        <strain evidence="2">PB4641</strain>
    </source>
</reference>
<keyword evidence="1" id="KW-1133">Transmembrane helix</keyword>
<dbReference type="Pfam" id="PF13896">
    <property type="entry name" value="Glyco_transf_49"/>
    <property type="match status" value="1"/>
</dbReference>
<dbReference type="PANTHER" id="PTHR47411">
    <property type="entry name" value="B3GNT1, BETA-1,3-N-ACETYLGUCOSAMINYLTRANSFERASE 1, HOMOLOG"/>
    <property type="match status" value="1"/>
</dbReference>
<dbReference type="PANTHER" id="PTHR47411:SF3">
    <property type="entry name" value="I-BETA-1,3-N-ACETYLGLUCOSAMINYLTRANSFERASE"/>
    <property type="match status" value="1"/>
</dbReference>
<keyword evidence="3" id="KW-1185">Reference proteome</keyword>
<dbReference type="EMBL" id="DS268425">
    <property type="protein sequence ID" value="EFO92190.1"/>
    <property type="molecule type" value="Genomic_DNA"/>
</dbReference>
<sequence>MRGISRALVHFIVLVQIMCCVYYATNMIRRRQGFSLQHSTSDAPNRKYEGEYIKYETKKYGSDFCVAYNVTRATGDFRDDGLEPISLVLHATSHYMREIEGQCSSRNWNGPISVSLFVDRTSSEAVDYLHEVHRCSTKVNQKNFQLSLHIVYRMSPFQKVCDPIIVKRSLRKCSTFNATISEFSNLPYPNRYFLGSRERGRVIPPFQIYPINVMRNVARKGALSYIHMTADVEMVFSEGFAVKMKALANKYITEKDKKLLVIRRFEVDNKAHVPVDHKELFVMIKAFRAFEFHHKYFPAGHTIESLWQWFRMSKNQTEAYAWQIDYKIILFRSSSWEAQLILHRKDPYNPEYIPTRIRDQQSLVYELCRANYTFHLASHVFNVHRGVKTQETNLSSAVLTHQKRLRTRSYKRFMHYINSTYPDTFDQCGKFVM</sequence>
<dbReference type="AlphaFoldDB" id="E3M5L6"/>
<dbReference type="Proteomes" id="UP000008281">
    <property type="component" value="Unassembled WGS sequence"/>
</dbReference>
<dbReference type="STRING" id="31234.E3M5L6"/>
<evidence type="ECO:0000313" key="2">
    <source>
        <dbReference type="EMBL" id="EFO92190.1"/>
    </source>
</evidence>